<dbReference type="GO" id="GO:0016020">
    <property type="term" value="C:membrane"/>
    <property type="evidence" value="ECO:0007669"/>
    <property type="project" value="UniProtKB-SubCell"/>
</dbReference>
<name>A0A9Q0S7G5_9DIPT</name>
<dbReference type="SUPFAM" id="SSF81343">
    <property type="entry name" value="Fumarate reductase respiratory complex transmembrane subunits"/>
    <property type="match status" value="1"/>
</dbReference>
<keyword evidence="3" id="KW-0349">Heme</keyword>
<keyword evidence="11" id="KW-1185">Reference proteome</keyword>
<gene>
    <name evidence="10" type="primary">mev-1_0</name>
    <name evidence="10" type="ORF">Bhyg_01506</name>
</gene>
<keyword evidence="7" id="KW-0408">Iron</keyword>
<evidence type="ECO:0000256" key="5">
    <source>
        <dbReference type="ARBA" id="ARBA00022723"/>
    </source>
</evidence>
<proteinExistence type="predicted"/>
<dbReference type="Proteomes" id="UP001151699">
    <property type="component" value="Chromosome A"/>
</dbReference>
<dbReference type="EMBL" id="WJQU01000001">
    <property type="protein sequence ID" value="KAJ6646295.1"/>
    <property type="molecule type" value="Genomic_DNA"/>
</dbReference>
<keyword evidence="4 9" id="KW-0812">Transmembrane</keyword>
<evidence type="ECO:0000313" key="10">
    <source>
        <dbReference type="EMBL" id="KAJ6646295.1"/>
    </source>
</evidence>
<sequence length="175" mass="19144">MALNLTRSLCGRAISHQMNAMRSPMSPLVRAVSLKLVPPPAHEQLPYEEKNAFLKREMSPHLTIYSPQLTSMLSISHRFTGMALTGYAAALGVGALVLPYDFGAFITMVEGLHLSAPTLALLKFCIAYPAAFHTCNGVRHLCWDMGKFLKLKEVYSTGYLMLGVSFALAVLLTAL</sequence>
<evidence type="ECO:0000256" key="4">
    <source>
        <dbReference type="ARBA" id="ARBA00022692"/>
    </source>
</evidence>
<comment type="pathway">
    <text evidence="2">Carbohydrate metabolism; tricarboxylic acid cycle.</text>
</comment>
<reference evidence="10" key="1">
    <citation type="submission" date="2022-07" db="EMBL/GenBank/DDBJ databases">
        <authorList>
            <person name="Trinca V."/>
            <person name="Uliana J.V.C."/>
            <person name="Torres T.T."/>
            <person name="Ward R.J."/>
            <person name="Monesi N."/>
        </authorList>
    </citation>
    <scope>NUCLEOTIDE SEQUENCE</scope>
    <source>
        <strain evidence="10">HSMRA1968</strain>
        <tissue evidence="10">Whole embryos</tissue>
    </source>
</reference>
<evidence type="ECO:0000256" key="2">
    <source>
        <dbReference type="ARBA" id="ARBA00005163"/>
    </source>
</evidence>
<dbReference type="Pfam" id="PF01127">
    <property type="entry name" value="Sdh_cyt"/>
    <property type="match status" value="1"/>
</dbReference>
<evidence type="ECO:0000313" key="11">
    <source>
        <dbReference type="Proteomes" id="UP001151699"/>
    </source>
</evidence>
<dbReference type="OrthoDB" id="588261at2759"/>
<evidence type="ECO:0000256" key="3">
    <source>
        <dbReference type="ARBA" id="ARBA00022617"/>
    </source>
</evidence>
<dbReference type="PANTHER" id="PTHR10978">
    <property type="entry name" value="SUCCINATE DEHYDROGENASE CYTOCHROME B560 SUBUNIT"/>
    <property type="match status" value="1"/>
</dbReference>
<dbReference type="Gene3D" id="1.20.1300.10">
    <property type="entry name" value="Fumarate reductase/succinate dehydrogenase, transmembrane subunit"/>
    <property type="match status" value="1"/>
</dbReference>
<evidence type="ECO:0000256" key="1">
    <source>
        <dbReference type="ARBA" id="ARBA00004141"/>
    </source>
</evidence>
<keyword evidence="6 9" id="KW-1133">Transmembrane helix</keyword>
<dbReference type="GO" id="GO:0006121">
    <property type="term" value="P:mitochondrial electron transport, succinate to ubiquinone"/>
    <property type="evidence" value="ECO:0007669"/>
    <property type="project" value="TreeGrafter"/>
</dbReference>
<evidence type="ECO:0000256" key="8">
    <source>
        <dbReference type="ARBA" id="ARBA00023136"/>
    </source>
</evidence>
<protein>
    <submittedName>
        <fullName evidence="10">Succinate dehydrogenase cytochrome b560 subunit, mitochondrial</fullName>
    </submittedName>
</protein>
<dbReference type="GO" id="GO:0046872">
    <property type="term" value="F:metal ion binding"/>
    <property type="evidence" value="ECO:0007669"/>
    <property type="project" value="UniProtKB-KW"/>
</dbReference>
<evidence type="ECO:0000256" key="7">
    <source>
        <dbReference type="ARBA" id="ARBA00023004"/>
    </source>
</evidence>
<dbReference type="NCBIfam" id="TIGR02970">
    <property type="entry name" value="succ_dehyd_cytB"/>
    <property type="match status" value="1"/>
</dbReference>
<dbReference type="GO" id="GO:0006099">
    <property type="term" value="P:tricarboxylic acid cycle"/>
    <property type="evidence" value="ECO:0007669"/>
    <property type="project" value="InterPro"/>
</dbReference>
<feature type="transmembrane region" description="Helical" evidence="9">
    <location>
        <begin position="79"/>
        <end position="100"/>
    </location>
</feature>
<dbReference type="FunFam" id="1.20.1300.10:FF:000011">
    <property type="entry name" value="Succinate dehydrogenase cytochrome b560 subunit"/>
    <property type="match status" value="1"/>
</dbReference>
<feature type="transmembrane region" description="Helical" evidence="9">
    <location>
        <begin position="154"/>
        <end position="174"/>
    </location>
</feature>
<dbReference type="PROSITE" id="PS01001">
    <property type="entry name" value="SDH_CYT_2"/>
    <property type="match status" value="1"/>
</dbReference>
<keyword evidence="8 9" id="KW-0472">Membrane</keyword>
<dbReference type="InterPro" id="IPR018495">
    <property type="entry name" value="Succ_DH_cyt_bsu_CS"/>
</dbReference>
<dbReference type="InterPro" id="IPR034804">
    <property type="entry name" value="SQR/QFR_C/D"/>
</dbReference>
<dbReference type="PANTHER" id="PTHR10978:SF5">
    <property type="entry name" value="SUCCINATE DEHYDROGENASE CYTOCHROME B560 SUBUNIT, MITOCHONDRIAL"/>
    <property type="match status" value="1"/>
</dbReference>
<organism evidence="10 11">
    <name type="scientific">Pseudolycoriella hygida</name>
    <dbReference type="NCBI Taxonomy" id="35572"/>
    <lineage>
        <taxon>Eukaryota</taxon>
        <taxon>Metazoa</taxon>
        <taxon>Ecdysozoa</taxon>
        <taxon>Arthropoda</taxon>
        <taxon>Hexapoda</taxon>
        <taxon>Insecta</taxon>
        <taxon>Pterygota</taxon>
        <taxon>Neoptera</taxon>
        <taxon>Endopterygota</taxon>
        <taxon>Diptera</taxon>
        <taxon>Nematocera</taxon>
        <taxon>Sciaroidea</taxon>
        <taxon>Sciaridae</taxon>
        <taxon>Pseudolycoriella</taxon>
    </lineage>
</organism>
<dbReference type="GO" id="GO:0009055">
    <property type="term" value="F:electron transfer activity"/>
    <property type="evidence" value="ECO:0007669"/>
    <property type="project" value="InterPro"/>
</dbReference>
<comment type="caution">
    <text evidence="10">The sequence shown here is derived from an EMBL/GenBank/DDBJ whole genome shotgun (WGS) entry which is preliminary data.</text>
</comment>
<dbReference type="InterPro" id="IPR000701">
    <property type="entry name" value="SuccDH_FuR_B_TM-su"/>
</dbReference>
<dbReference type="AlphaFoldDB" id="A0A9Q0S7G5"/>
<dbReference type="GO" id="GO:0005739">
    <property type="term" value="C:mitochondrion"/>
    <property type="evidence" value="ECO:0007669"/>
    <property type="project" value="GOC"/>
</dbReference>
<evidence type="ECO:0000256" key="9">
    <source>
        <dbReference type="SAM" id="Phobius"/>
    </source>
</evidence>
<dbReference type="InterPro" id="IPR014314">
    <property type="entry name" value="Succ_DH_cytb556"/>
</dbReference>
<evidence type="ECO:0000256" key="6">
    <source>
        <dbReference type="ARBA" id="ARBA00022989"/>
    </source>
</evidence>
<keyword evidence="5" id="KW-0479">Metal-binding</keyword>
<feature type="transmembrane region" description="Helical" evidence="9">
    <location>
        <begin position="120"/>
        <end position="142"/>
    </location>
</feature>
<dbReference type="CDD" id="cd03499">
    <property type="entry name" value="SQR_TypeC_SdhC"/>
    <property type="match status" value="1"/>
</dbReference>
<comment type="subcellular location">
    <subcellularLocation>
        <location evidence="1">Membrane</location>
        <topology evidence="1">Multi-pass membrane protein</topology>
    </subcellularLocation>
</comment>
<accession>A0A9Q0S7G5</accession>